<dbReference type="InterPro" id="IPR053185">
    <property type="entry name" value="SET_domain_protein"/>
</dbReference>
<dbReference type="Proteomes" id="UP001203852">
    <property type="component" value="Unassembled WGS sequence"/>
</dbReference>
<dbReference type="PROSITE" id="PS50280">
    <property type="entry name" value="SET"/>
    <property type="match status" value="1"/>
</dbReference>
<dbReference type="Gene3D" id="2.170.270.10">
    <property type="entry name" value="SET domain"/>
    <property type="match status" value="1"/>
</dbReference>
<protein>
    <recommendedName>
        <fullName evidence="1">SET domain-containing protein</fullName>
    </recommendedName>
</protein>
<organism evidence="2 3">
    <name type="scientific">Exophiala viscosa</name>
    <dbReference type="NCBI Taxonomy" id="2486360"/>
    <lineage>
        <taxon>Eukaryota</taxon>
        <taxon>Fungi</taxon>
        <taxon>Dikarya</taxon>
        <taxon>Ascomycota</taxon>
        <taxon>Pezizomycotina</taxon>
        <taxon>Eurotiomycetes</taxon>
        <taxon>Chaetothyriomycetidae</taxon>
        <taxon>Chaetothyriales</taxon>
        <taxon>Herpotrichiellaceae</taxon>
        <taxon>Exophiala</taxon>
    </lineage>
</organism>
<proteinExistence type="predicted"/>
<evidence type="ECO:0000259" key="1">
    <source>
        <dbReference type="PROSITE" id="PS50280"/>
    </source>
</evidence>
<evidence type="ECO:0000313" key="2">
    <source>
        <dbReference type="EMBL" id="KAI1617582.1"/>
    </source>
</evidence>
<dbReference type="EMBL" id="MU404350">
    <property type="protein sequence ID" value="KAI1617582.1"/>
    <property type="molecule type" value="Genomic_DNA"/>
</dbReference>
<dbReference type="SUPFAM" id="SSF82199">
    <property type="entry name" value="SET domain"/>
    <property type="match status" value="1"/>
</dbReference>
<keyword evidence="3" id="KW-1185">Reference proteome</keyword>
<evidence type="ECO:0000313" key="3">
    <source>
        <dbReference type="Proteomes" id="UP001203852"/>
    </source>
</evidence>
<reference evidence="2" key="1">
    <citation type="journal article" date="2022" name="bioRxiv">
        <title>Deciphering the potential niche of two novel black yeast fungi from a biological soil crust based on their genomes, phenotypes, and melanin regulation.</title>
        <authorList>
            <consortium name="DOE Joint Genome Institute"/>
            <person name="Carr E.C."/>
            <person name="Barton Q."/>
            <person name="Grambo S."/>
            <person name="Sullivan M."/>
            <person name="Renfro C.M."/>
            <person name="Kuo A."/>
            <person name="Pangilinan J."/>
            <person name="Lipzen A."/>
            <person name="Keymanesh K."/>
            <person name="Savage E."/>
            <person name="Barry K."/>
            <person name="Grigoriev I.V."/>
            <person name="Riekhof W.R."/>
            <person name="Harris S.S."/>
        </authorList>
    </citation>
    <scope>NUCLEOTIDE SEQUENCE</scope>
    <source>
        <strain evidence="2">JF 03-4F</strain>
    </source>
</reference>
<dbReference type="PANTHER" id="PTHR47332">
    <property type="entry name" value="SET DOMAIN-CONTAINING PROTEIN 5"/>
    <property type="match status" value="1"/>
</dbReference>
<accession>A0AAN6E5J3</accession>
<dbReference type="InterPro" id="IPR001214">
    <property type="entry name" value="SET_dom"/>
</dbReference>
<dbReference type="SMART" id="SM00317">
    <property type="entry name" value="SET"/>
    <property type="match status" value="1"/>
</dbReference>
<name>A0AAN6E5J3_9EURO</name>
<dbReference type="CDD" id="cd10540">
    <property type="entry name" value="SET_SpSet7-like"/>
    <property type="match status" value="1"/>
</dbReference>
<dbReference type="Pfam" id="PF00856">
    <property type="entry name" value="SET"/>
    <property type="match status" value="1"/>
</dbReference>
<feature type="domain" description="SET" evidence="1">
    <location>
        <begin position="71"/>
        <end position="185"/>
    </location>
</feature>
<gene>
    <name evidence="2" type="ORF">EDD36DRAFT_459266</name>
</gene>
<comment type="caution">
    <text evidence="2">The sequence shown here is derived from an EMBL/GenBank/DDBJ whole genome shotgun (WGS) entry which is preliminary data.</text>
</comment>
<dbReference type="AlphaFoldDB" id="A0AAN6E5J3"/>
<dbReference type="PANTHER" id="PTHR47332:SF4">
    <property type="entry name" value="SET DOMAIN-CONTAINING PROTEIN 5"/>
    <property type="match status" value="1"/>
</dbReference>
<sequence>MHTFSNTKRQCMNVLAIDDLRLRHPKQLLIWYTAGFSNIIHDPASISIRLLQPRMPQNDVADGDQPLLRTNGLVLISNTPKGRGVFATQDIPGGTVIEVSPVLLFSEDEVEKHAQHTCLQHYTYYWPSKTGRTTIQALALGLGSMFNHSTRAQNVGWKRNTETEVIVYTALRDIKAGEELCISYGHARLWFKDADADADVEVDFDFDEAHEAGGDGPVAEIALSGLGKMEL</sequence>
<dbReference type="InterPro" id="IPR046341">
    <property type="entry name" value="SET_dom_sf"/>
</dbReference>